<organism evidence="1 2">
    <name type="scientific">Catharanthus roseus</name>
    <name type="common">Madagascar periwinkle</name>
    <name type="synonym">Vinca rosea</name>
    <dbReference type="NCBI Taxonomy" id="4058"/>
    <lineage>
        <taxon>Eukaryota</taxon>
        <taxon>Viridiplantae</taxon>
        <taxon>Streptophyta</taxon>
        <taxon>Embryophyta</taxon>
        <taxon>Tracheophyta</taxon>
        <taxon>Spermatophyta</taxon>
        <taxon>Magnoliopsida</taxon>
        <taxon>eudicotyledons</taxon>
        <taxon>Gunneridae</taxon>
        <taxon>Pentapetalae</taxon>
        <taxon>asterids</taxon>
        <taxon>lamiids</taxon>
        <taxon>Gentianales</taxon>
        <taxon>Apocynaceae</taxon>
        <taxon>Rauvolfioideae</taxon>
        <taxon>Vinceae</taxon>
        <taxon>Catharanthinae</taxon>
        <taxon>Catharanthus</taxon>
    </lineage>
</organism>
<accession>A0ACC0ASD6</accession>
<gene>
    <name evidence="1" type="ORF">M9H77_22382</name>
</gene>
<dbReference type="Proteomes" id="UP001060085">
    <property type="component" value="Linkage Group LG05"/>
</dbReference>
<evidence type="ECO:0000313" key="2">
    <source>
        <dbReference type="Proteomes" id="UP001060085"/>
    </source>
</evidence>
<name>A0ACC0ASD6_CATRO</name>
<evidence type="ECO:0000313" key="1">
    <source>
        <dbReference type="EMBL" id="KAI5663059.1"/>
    </source>
</evidence>
<reference evidence="2" key="1">
    <citation type="journal article" date="2023" name="Nat. Plants">
        <title>Single-cell RNA sequencing provides a high-resolution roadmap for understanding the multicellular compartmentation of specialized metabolism.</title>
        <authorList>
            <person name="Sun S."/>
            <person name="Shen X."/>
            <person name="Li Y."/>
            <person name="Li Y."/>
            <person name="Wang S."/>
            <person name="Li R."/>
            <person name="Zhang H."/>
            <person name="Shen G."/>
            <person name="Guo B."/>
            <person name="Wei J."/>
            <person name="Xu J."/>
            <person name="St-Pierre B."/>
            <person name="Chen S."/>
            <person name="Sun C."/>
        </authorList>
    </citation>
    <scope>NUCLEOTIDE SEQUENCE [LARGE SCALE GENOMIC DNA]</scope>
</reference>
<keyword evidence="2" id="KW-1185">Reference proteome</keyword>
<proteinExistence type="predicted"/>
<sequence>MHMSGATYKYFYFEKNCNPSQIFLRRYASEFRVFGRGLHLYVLVSRGTLAPYSTVVDLAKELRILLVEFSLISTIMQGYNNRDLINALSVYSIRTIQCCRVAMVEIEVSLLEWNSITLIDIRIATRDYEGLVSYLGLQYGHIGGEREIDDILMFNNSRRKSSRSSKHPKTMPILNANET</sequence>
<comment type="caution">
    <text evidence="1">The sequence shown here is derived from an EMBL/GenBank/DDBJ whole genome shotgun (WGS) entry which is preliminary data.</text>
</comment>
<protein>
    <submittedName>
        <fullName evidence="1">Uncharacterized protein</fullName>
    </submittedName>
</protein>
<dbReference type="EMBL" id="CM044705">
    <property type="protein sequence ID" value="KAI5663059.1"/>
    <property type="molecule type" value="Genomic_DNA"/>
</dbReference>